<accession>A0AAV2CRT2</accession>
<evidence type="ECO:0000313" key="3">
    <source>
        <dbReference type="Proteomes" id="UP001497516"/>
    </source>
</evidence>
<dbReference type="GO" id="GO:0003824">
    <property type="term" value="F:catalytic activity"/>
    <property type="evidence" value="ECO:0007669"/>
    <property type="project" value="InterPro"/>
</dbReference>
<dbReference type="EMBL" id="OZ034814">
    <property type="protein sequence ID" value="CAL1358761.1"/>
    <property type="molecule type" value="Genomic_DNA"/>
</dbReference>
<dbReference type="SUPFAM" id="SSF56219">
    <property type="entry name" value="DNase I-like"/>
    <property type="match status" value="1"/>
</dbReference>
<reference evidence="2 3" key="1">
    <citation type="submission" date="2024-04" db="EMBL/GenBank/DDBJ databases">
        <authorList>
            <person name="Fracassetti M."/>
        </authorList>
    </citation>
    <scope>NUCLEOTIDE SEQUENCE [LARGE SCALE GENOMIC DNA]</scope>
</reference>
<protein>
    <recommendedName>
        <fullName evidence="1">Endonuclease/exonuclease/phosphatase domain-containing protein</fullName>
    </recommendedName>
</protein>
<name>A0AAV2CRT2_9ROSI</name>
<dbReference type="InterPro" id="IPR005135">
    <property type="entry name" value="Endo/exonuclease/phosphatase"/>
</dbReference>
<gene>
    <name evidence="2" type="ORF">LTRI10_LOCUS6288</name>
</gene>
<evidence type="ECO:0000259" key="1">
    <source>
        <dbReference type="Pfam" id="PF03372"/>
    </source>
</evidence>
<dbReference type="Gene3D" id="3.60.10.10">
    <property type="entry name" value="Endonuclease/exonuclease/phosphatase"/>
    <property type="match status" value="1"/>
</dbReference>
<dbReference type="Pfam" id="PF03372">
    <property type="entry name" value="Exo_endo_phos"/>
    <property type="match status" value="1"/>
</dbReference>
<dbReference type="InterPro" id="IPR036691">
    <property type="entry name" value="Endo/exonu/phosph_ase_sf"/>
</dbReference>
<sequence length="103" mass="11728">MSLLSYNFQGLGNTPTVEKVKALLRQTNPDIVFLIETKQYDEEWKRKIKEFGYFDGQGVAAGENRVGGLLMMWKEDISVEVKGCDLHFLDVQVKCQIVDKIGD</sequence>
<dbReference type="Proteomes" id="UP001497516">
    <property type="component" value="Chromosome 10"/>
</dbReference>
<proteinExistence type="predicted"/>
<dbReference type="AlphaFoldDB" id="A0AAV2CRT2"/>
<evidence type="ECO:0000313" key="2">
    <source>
        <dbReference type="EMBL" id="CAL1358761.1"/>
    </source>
</evidence>
<organism evidence="2 3">
    <name type="scientific">Linum trigynum</name>
    <dbReference type="NCBI Taxonomy" id="586398"/>
    <lineage>
        <taxon>Eukaryota</taxon>
        <taxon>Viridiplantae</taxon>
        <taxon>Streptophyta</taxon>
        <taxon>Embryophyta</taxon>
        <taxon>Tracheophyta</taxon>
        <taxon>Spermatophyta</taxon>
        <taxon>Magnoliopsida</taxon>
        <taxon>eudicotyledons</taxon>
        <taxon>Gunneridae</taxon>
        <taxon>Pentapetalae</taxon>
        <taxon>rosids</taxon>
        <taxon>fabids</taxon>
        <taxon>Malpighiales</taxon>
        <taxon>Linaceae</taxon>
        <taxon>Linum</taxon>
    </lineage>
</organism>
<keyword evidence="3" id="KW-1185">Reference proteome</keyword>
<feature type="domain" description="Endonuclease/exonuclease/phosphatase" evidence="1">
    <location>
        <begin position="4"/>
        <end position="86"/>
    </location>
</feature>